<reference evidence="4 5" key="1">
    <citation type="submission" date="2024-09" db="EMBL/GenBank/DDBJ databases">
        <authorList>
            <person name="Sun Q."/>
            <person name="Mori K."/>
        </authorList>
    </citation>
    <scope>NUCLEOTIDE SEQUENCE [LARGE SCALE GENOMIC DNA]</scope>
    <source>
        <strain evidence="4 5">KCTC 22789</strain>
    </source>
</reference>
<dbReference type="Gene3D" id="1.10.10.10">
    <property type="entry name" value="Winged helix-like DNA-binding domain superfamily/Winged helix DNA-binding domain"/>
    <property type="match status" value="1"/>
</dbReference>
<evidence type="ECO:0000256" key="2">
    <source>
        <dbReference type="PROSITE-ProRule" id="PRU01091"/>
    </source>
</evidence>
<dbReference type="SUPFAM" id="SSF48452">
    <property type="entry name" value="TPR-like"/>
    <property type="match status" value="1"/>
</dbReference>
<dbReference type="Pfam" id="PF00486">
    <property type="entry name" value="Trans_reg_C"/>
    <property type="match status" value="1"/>
</dbReference>
<dbReference type="CDD" id="cd00383">
    <property type="entry name" value="trans_reg_C"/>
    <property type="match status" value="1"/>
</dbReference>
<protein>
    <submittedName>
        <fullName evidence="4">Winged helix-turn-helix domain-containing tetratricopeptide repeat protein</fullName>
    </submittedName>
</protein>
<evidence type="ECO:0000313" key="5">
    <source>
        <dbReference type="Proteomes" id="UP001589799"/>
    </source>
</evidence>
<accession>A0ABV6HZK9</accession>
<sequence length="520" mass="56264">MIYRLGEFCLDTGRAELSGPHGPVALEPKAYDLLLLLVERRDRLVTREEAIEAVWGGRFISDAAVSTVLKSLRKALGDDGTAQRFIRTMRGRGFRFVADVSHQPAAGRPRVAEESGAATGAGQVGSKPCVAILPFRQVGPSGGFGVVADAVPADLIAGLSRLRWLQVLAQETTFRLRSTESPQFGTLGLGATYALSGTIEHAARRIVTSIELSDLRSGTVVWAEQFHGSLENIHQTRGDIATAVLAALEIQIPLNEALRARSCPTEQLDAWAAYHLGLQHIFRFTEADNAIATGYFERATRLDPNFASAFAALSFTSYQSAAMRWTQDRPLAVAQAQAHAERSLDLDPLDPFANLAEGRLFLLLDRPEDGRPWLDRSVQLSPSYAKGYYSRGFAAMLAGRTADCLGDMDHAIALSPLDPMLCAMQACKAVALLAAGRPDEAVVWANRGARAPHAHIAMLMIAVAVCLRAGDSSGVRTWQAVLRTRYPGASLQRFFTVLPFTDAALRTMLGDALREAGTPE</sequence>
<organism evidence="4 5">
    <name type="scientific">Paracoccus niistensis</name>
    <dbReference type="NCBI Taxonomy" id="632935"/>
    <lineage>
        <taxon>Bacteria</taxon>
        <taxon>Pseudomonadati</taxon>
        <taxon>Pseudomonadota</taxon>
        <taxon>Alphaproteobacteria</taxon>
        <taxon>Rhodobacterales</taxon>
        <taxon>Paracoccaceae</taxon>
        <taxon>Paracoccus</taxon>
    </lineage>
</organism>
<dbReference type="Gene3D" id="1.25.40.10">
    <property type="entry name" value="Tetratricopeptide repeat domain"/>
    <property type="match status" value="1"/>
</dbReference>
<dbReference type="RefSeq" id="WP_377697085.1">
    <property type="nucleotide sequence ID" value="NZ_JBHLWE010000004.1"/>
</dbReference>
<comment type="caution">
    <text evidence="4">The sequence shown here is derived from an EMBL/GenBank/DDBJ whole genome shotgun (WGS) entry which is preliminary data.</text>
</comment>
<feature type="domain" description="OmpR/PhoB-type" evidence="3">
    <location>
        <begin position="1"/>
        <end position="98"/>
    </location>
</feature>
<dbReference type="InterPro" id="IPR016032">
    <property type="entry name" value="Sig_transdc_resp-reg_C-effctor"/>
</dbReference>
<evidence type="ECO:0000256" key="1">
    <source>
        <dbReference type="ARBA" id="ARBA00023125"/>
    </source>
</evidence>
<evidence type="ECO:0000259" key="3">
    <source>
        <dbReference type="PROSITE" id="PS51755"/>
    </source>
</evidence>
<dbReference type="InterPro" id="IPR001867">
    <property type="entry name" value="OmpR/PhoB-type_DNA-bd"/>
</dbReference>
<dbReference type="InterPro" id="IPR036388">
    <property type="entry name" value="WH-like_DNA-bd_sf"/>
</dbReference>
<feature type="DNA-binding region" description="OmpR/PhoB-type" evidence="2">
    <location>
        <begin position="1"/>
        <end position="98"/>
    </location>
</feature>
<proteinExistence type="predicted"/>
<keyword evidence="5" id="KW-1185">Reference proteome</keyword>
<dbReference type="Proteomes" id="UP001589799">
    <property type="component" value="Unassembled WGS sequence"/>
</dbReference>
<evidence type="ECO:0000313" key="4">
    <source>
        <dbReference type="EMBL" id="MFC0339410.1"/>
    </source>
</evidence>
<dbReference type="InterPro" id="IPR011990">
    <property type="entry name" value="TPR-like_helical_dom_sf"/>
</dbReference>
<dbReference type="PROSITE" id="PS51755">
    <property type="entry name" value="OMPR_PHOB"/>
    <property type="match status" value="1"/>
</dbReference>
<name>A0ABV6HZK9_9RHOB</name>
<dbReference type="SMART" id="SM00862">
    <property type="entry name" value="Trans_reg_C"/>
    <property type="match status" value="1"/>
</dbReference>
<dbReference type="EMBL" id="JBHLWE010000004">
    <property type="protein sequence ID" value="MFC0339410.1"/>
    <property type="molecule type" value="Genomic_DNA"/>
</dbReference>
<gene>
    <name evidence="4" type="ORF">ACFFII_01340</name>
</gene>
<keyword evidence="1 2" id="KW-0238">DNA-binding</keyword>
<dbReference type="SUPFAM" id="SSF46894">
    <property type="entry name" value="C-terminal effector domain of the bipartite response regulators"/>
    <property type="match status" value="1"/>
</dbReference>